<dbReference type="KEGG" id="lfp:Y981_04495"/>
<keyword evidence="2" id="KW-1185">Reference proteome</keyword>
<sequence>MLLDMIEIIQTPKERGFLKDIIPERSGYNKSGEQNCGWAISFSPWFNARTAKSMMEAFQCS</sequence>
<name>A0A059XWV8_9BACT</name>
<dbReference type="Proteomes" id="UP000027059">
    <property type="component" value="Chromosome"/>
</dbReference>
<gene>
    <name evidence="1" type="ORF">Y981_04495</name>
</gene>
<evidence type="ECO:0000313" key="1">
    <source>
        <dbReference type="EMBL" id="AIA31610.1"/>
    </source>
</evidence>
<accession>A0A059XWV8</accession>
<dbReference type="AlphaFoldDB" id="A0A059XWV8"/>
<organism evidence="1 2">
    <name type="scientific">Leptospirillum ferriphilum YSK</name>
    <dbReference type="NCBI Taxonomy" id="1441628"/>
    <lineage>
        <taxon>Bacteria</taxon>
        <taxon>Pseudomonadati</taxon>
        <taxon>Nitrospirota</taxon>
        <taxon>Nitrospiria</taxon>
        <taxon>Nitrospirales</taxon>
        <taxon>Nitrospiraceae</taxon>
        <taxon>Leptospirillum</taxon>
    </lineage>
</organism>
<dbReference type="EMBL" id="CP007243">
    <property type="protein sequence ID" value="AIA31610.1"/>
    <property type="molecule type" value="Genomic_DNA"/>
</dbReference>
<proteinExistence type="predicted"/>
<protein>
    <submittedName>
        <fullName evidence="1">Uncharacterized protein</fullName>
    </submittedName>
</protein>
<reference evidence="2" key="1">
    <citation type="submission" date="2014-02" db="EMBL/GenBank/DDBJ databases">
        <title>Complete genome sequence and comparative genomic analysis of the nitrogen-fixing bacterium Leptospirillum ferriphilum YSK.</title>
        <authorList>
            <person name="Guo X."/>
            <person name="Yin H."/>
            <person name="Liang Y."/>
            <person name="Hu Q."/>
            <person name="Ma L."/>
            <person name="Xiao Y."/>
            <person name="Zhang X."/>
            <person name="Qiu G."/>
            <person name="Liu X."/>
        </authorList>
    </citation>
    <scope>NUCLEOTIDE SEQUENCE [LARGE SCALE GENOMIC DNA]</scope>
    <source>
        <strain evidence="2">YSK</strain>
    </source>
</reference>
<evidence type="ECO:0000313" key="2">
    <source>
        <dbReference type="Proteomes" id="UP000027059"/>
    </source>
</evidence>
<dbReference type="HOGENOM" id="CLU_2916998_0_0_0"/>
<reference evidence="1 2" key="2">
    <citation type="journal article" date="2015" name="Biomed. Res. Int.">
        <title>Effects of Arsenite Resistance on the Growth and Functional Gene Expression of Leptospirillum ferriphilum and Acidithiobacillus thiooxidans in Pure Culture and Coculture.</title>
        <authorList>
            <person name="Jiang H."/>
            <person name="Liang Y."/>
            <person name="Yin H."/>
            <person name="Xiao Y."/>
            <person name="Guo X."/>
            <person name="Xu Y."/>
            <person name="Hu Q."/>
            <person name="Liu H."/>
            <person name="Liu X."/>
        </authorList>
    </citation>
    <scope>NUCLEOTIDE SEQUENCE [LARGE SCALE GENOMIC DNA]</scope>
    <source>
        <strain evidence="1 2">YSK</strain>
    </source>
</reference>